<feature type="transmembrane region" description="Helical" evidence="9">
    <location>
        <begin position="426"/>
        <end position="443"/>
    </location>
</feature>
<keyword evidence="4 7" id="KW-0812">Transmembrane</keyword>
<dbReference type="Pfam" id="PF00854">
    <property type="entry name" value="PTR2"/>
    <property type="match status" value="1"/>
</dbReference>
<evidence type="ECO:0000256" key="7">
    <source>
        <dbReference type="RuleBase" id="RU003755"/>
    </source>
</evidence>
<dbReference type="EMBL" id="ML976779">
    <property type="protein sequence ID" value="KAF1964681.1"/>
    <property type="molecule type" value="Genomic_DNA"/>
</dbReference>
<feature type="transmembrane region" description="Helical" evidence="9">
    <location>
        <begin position="136"/>
        <end position="157"/>
    </location>
</feature>
<protein>
    <submittedName>
        <fullName evidence="10">Oligopeptide transporter</fullName>
    </submittedName>
</protein>
<keyword evidence="11" id="KW-1185">Reference proteome</keyword>
<dbReference type="SUPFAM" id="SSF103473">
    <property type="entry name" value="MFS general substrate transporter"/>
    <property type="match status" value="1"/>
</dbReference>
<dbReference type="Proteomes" id="UP000800036">
    <property type="component" value="Unassembled WGS sequence"/>
</dbReference>
<evidence type="ECO:0000256" key="2">
    <source>
        <dbReference type="ARBA" id="ARBA00005982"/>
    </source>
</evidence>
<evidence type="ECO:0000256" key="6">
    <source>
        <dbReference type="ARBA" id="ARBA00023136"/>
    </source>
</evidence>
<evidence type="ECO:0000313" key="11">
    <source>
        <dbReference type="Proteomes" id="UP000800036"/>
    </source>
</evidence>
<feature type="transmembrane region" description="Helical" evidence="9">
    <location>
        <begin position="198"/>
        <end position="216"/>
    </location>
</feature>
<dbReference type="InterPro" id="IPR036259">
    <property type="entry name" value="MFS_trans_sf"/>
</dbReference>
<accession>A0A6A5UIE4</accession>
<evidence type="ECO:0000256" key="5">
    <source>
        <dbReference type="ARBA" id="ARBA00022989"/>
    </source>
</evidence>
<proteinExistence type="inferred from homology"/>
<keyword evidence="5 9" id="KW-1133">Transmembrane helix</keyword>
<dbReference type="GO" id="GO:0005886">
    <property type="term" value="C:plasma membrane"/>
    <property type="evidence" value="ECO:0007669"/>
    <property type="project" value="UniProtKB-ARBA"/>
</dbReference>
<sequence length="625" mass="69238">MGELGNQIEARVDPALIDGSVNPTRKQPVEFHQVEKRATVTPTSTKIVAEGGLPTKEELATLRRVPAKIPWRVYTIAFVELVERMSYYGTTVVFSNYVARPRINAKGEWLTTPSGAALHPGNDDAQPGALGMGKKVAQAITLFNTFYIYVCPMLGAWIADTYLGRFKTIVFSVMIAEVGHALLTGSAAPGMLDKPKNALALFIVGLLVMGLGTGMFKPNISPLIAEQIPQDAPRVEVDKKGQRVIVDPAETAARIYNWFYLFINVGALVGQLAMVYAERYVGFWPAFLIPTVFFLTTLPVLFFCRKMYIQRPPSGSVLGPAVKLPFLAMKGRWSWNPIRTWKNARNGSFWDSAKPSRLGSAKPVWLTYDDAWVDEVARGWAACGVLLWLPIYWLSYNQLSNNLIQQAATMSLHGIPNDLLHNLDPIAIIILVALLDLLVYPALRKAGIRFTPIKKIFTGFMLATAGMIWAAILQLYIYRKSPCGVMMEVNEPCKSDINLWAQTGIYVIIAMSEIMASVVSLEYAFTKAPKSMRSIVQAFSLFTSSISAALGEAFTPLSEDPHLVWNYVSVAIICFVAGWAFWFTYKDMDRDEDRLNMLPSGKHLTTPSEEGGDVESVTAPQIKTN</sequence>
<evidence type="ECO:0000256" key="9">
    <source>
        <dbReference type="SAM" id="Phobius"/>
    </source>
</evidence>
<feature type="transmembrane region" description="Helical" evidence="9">
    <location>
        <begin position="455"/>
        <end position="477"/>
    </location>
</feature>
<feature type="transmembrane region" description="Helical" evidence="9">
    <location>
        <begin position="535"/>
        <end position="557"/>
    </location>
</feature>
<dbReference type="Gene3D" id="1.20.1250.20">
    <property type="entry name" value="MFS general substrate transporter like domains"/>
    <property type="match status" value="1"/>
</dbReference>
<keyword evidence="6 9" id="KW-0472">Membrane</keyword>
<evidence type="ECO:0000256" key="3">
    <source>
        <dbReference type="ARBA" id="ARBA00022448"/>
    </source>
</evidence>
<evidence type="ECO:0000313" key="10">
    <source>
        <dbReference type="EMBL" id="KAF1964681.1"/>
    </source>
</evidence>
<feature type="transmembrane region" description="Helical" evidence="9">
    <location>
        <begin position="376"/>
        <end position="394"/>
    </location>
</feature>
<dbReference type="InterPro" id="IPR018456">
    <property type="entry name" value="PTR2_symporter_CS"/>
</dbReference>
<dbReference type="AlphaFoldDB" id="A0A6A5UIE4"/>
<dbReference type="InterPro" id="IPR000109">
    <property type="entry name" value="POT_fam"/>
</dbReference>
<reference evidence="10" key="1">
    <citation type="journal article" date="2020" name="Stud. Mycol.">
        <title>101 Dothideomycetes genomes: a test case for predicting lifestyles and emergence of pathogens.</title>
        <authorList>
            <person name="Haridas S."/>
            <person name="Albert R."/>
            <person name="Binder M."/>
            <person name="Bloem J."/>
            <person name="Labutti K."/>
            <person name="Salamov A."/>
            <person name="Andreopoulos B."/>
            <person name="Baker S."/>
            <person name="Barry K."/>
            <person name="Bills G."/>
            <person name="Bluhm B."/>
            <person name="Cannon C."/>
            <person name="Castanera R."/>
            <person name="Culley D."/>
            <person name="Daum C."/>
            <person name="Ezra D."/>
            <person name="Gonzalez J."/>
            <person name="Henrissat B."/>
            <person name="Kuo A."/>
            <person name="Liang C."/>
            <person name="Lipzen A."/>
            <person name="Lutzoni F."/>
            <person name="Magnuson J."/>
            <person name="Mondo S."/>
            <person name="Nolan M."/>
            <person name="Ohm R."/>
            <person name="Pangilinan J."/>
            <person name="Park H.-J."/>
            <person name="Ramirez L."/>
            <person name="Alfaro M."/>
            <person name="Sun H."/>
            <person name="Tritt A."/>
            <person name="Yoshinaga Y."/>
            <person name="Zwiers L.-H."/>
            <person name="Turgeon B."/>
            <person name="Goodwin S."/>
            <person name="Spatafora J."/>
            <person name="Crous P."/>
            <person name="Grigoriev I."/>
        </authorList>
    </citation>
    <scope>NUCLEOTIDE SEQUENCE</scope>
    <source>
        <strain evidence="10">CBS 107.79</strain>
    </source>
</reference>
<dbReference type="PROSITE" id="PS01023">
    <property type="entry name" value="PTR2_2"/>
    <property type="match status" value="1"/>
</dbReference>
<organism evidence="10 11">
    <name type="scientific">Bimuria novae-zelandiae CBS 107.79</name>
    <dbReference type="NCBI Taxonomy" id="1447943"/>
    <lineage>
        <taxon>Eukaryota</taxon>
        <taxon>Fungi</taxon>
        <taxon>Dikarya</taxon>
        <taxon>Ascomycota</taxon>
        <taxon>Pezizomycotina</taxon>
        <taxon>Dothideomycetes</taxon>
        <taxon>Pleosporomycetidae</taxon>
        <taxon>Pleosporales</taxon>
        <taxon>Massarineae</taxon>
        <taxon>Didymosphaeriaceae</taxon>
        <taxon>Bimuria</taxon>
    </lineage>
</organism>
<gene>
    <name evidence="10" type="ORF">BU23DRAFT_630725</name>
</gene>
<dbReference type="GO" id="GO:0071916">
    <property type="term" value="F:dipeptide transmembrane transporter activity"/>
    <property type="evidence" value="ECO:0007669"/>
    <property type="project" value="UniProtKB-ARBA"/>
</dbReference>
<evidence type="ECO:0000256" key="4">
    <source>
        <dbReference type="ARBA" id="ARBA00022692"/>
    </source>
</evidence>
<dbReference type="PROSITE" id="PS01022">
    <property type="entry name" value="PTR2_1"/>
    <property type="match status" value="1"/>
</dbReference>
<feature type="region of interest" description="Disordered" evidence="8">
    <location>
        <begin position="599"/>
        <end position="625"/>
    </location>
</feature>
<keyword evidence="3 7" id="KW-0813">Transport</keyword>
<dbReference type="OrthoDB" id="8904098at2759"/>
<comment type="subcellular location">
    <subcellularLocation>
        <location evidence="1 7">Membrane</location>
        <topology evidence="1 7">Multi-pass membrane protein</topology>
    </subcellularLocation>
</comment>
<comment type="similarity">
    <text evidence="2 7">Belongs to the major facilitator superfamily. Proton-dependent oligopeptide transporter (POT/PTR) (TC 2.A.17) family.</text>
</comment>
<feature type="transmembrane region" description="Helical" evidence="9">
    <location>
        <begin position="283"/>
        <end position="304"/>
    </location>
</feature>
<name>A0A6A5UIE4_9PLEO</name>
<feature type="transmembrane region" description="Helical" evidence="9">
    <location>
        <begin position="563"/>
        <end position="585"/>
    </location>
</feature>
<feature type="transmembrane region" description="Helical" evidence="9">
    <location>
        <begin position="258"/>
        <end position="277"/>
    </location>
</feature>
<dbReference type="PANTHER" id="PTHR11654">
    <property type="entry name" value="OLIGOPEPTIDE TRANSPORTER-RELATED"/>
    <property type="match status" value="1"/>
</dbReference>
<evidence type="ECO:0000256" key="1">
    <source>
        <dbReference type="ARBA" id="ARBA00004141"/>
    </source>
</evidence>
<evidence type="ECO:0000256" key="8">
    <source>
        <dbReference type="SAM" id="MobiDB-lite"/>
    </source>
</evidence>
<feature type="transmembrane region" description="Helical" evidence="9">
    <location>
        <begin position="169"/>
        <end position="192"/>
    </location>
</feature>
<dbReference type="FunFam" id="1.20.1250.20:FF:000085">
    <property type="entry name" value="MFS peptide transporter Ptr2"/>
    <property type="match status" value="1"/>
</dbReference>
<feature type="transmembrane region" description="Helical" evidence="9">
    <location>
        <begin position="497"/>
        <end position="523"/>
    </location>
</feature>